<dbReference type="CDD" id="cd00096">
    <property type="entry name" value="Ig"/>
    <property type="match status" value="1"/>
</dbReference>
<dbReference type="CDD" id="cd00099">
    <property type="entry name" value="IgV"/>
    <property type="match status" value="1"/>
</dbReference>
<sequence>GADGVTDWEDLQPQADEATSDRDSKELHRYAMEHGLWTPDPGVLVGGPEEEPPRRLTNAHFLTANNTHTTVQAGATAQLRCKVHDVADHETVSWIRLRDHHLITLGTQTYSNDDRFSVSFSQHKQEWMLHIKYAQVRDSGDYECQLSTHPPMGIIVTLNVIQALSEVNSGGEMYTQAGSTVKLVCRLRHYTEPPTYVFWYHQENMINYDSNRKVSVVNQGGESTLQLKGVLEEDSGNYTCVPSNAKPSSVTLHVITDEAPAAMQRASAPAMQSAYTLALAAFCLALVNL</sequence>
<dbReference type="SMART" id="SM00409">
    <property type="entry name" value="IG"/>
    <property type="match status" value="2"/>
</dbReference>
<dbReference type="SMART" id="SM00406">
    <property type="entry name" value="IGv"/>
    <property type="match status" value="2"/>
</dbReference>
<dbReference type="FunFam" id="2.60.40.10:FF:000129">
    <property type="entry name" value="CLUMA_CG018772, isoform A"/>
    <property type="match status" value="1"/>
</dbReference>
<dbReference type="GO" id="GO:0032589">
    <property type="term" value="C:neuron projection membrane"/>
    <property type="evidence" value="ECO:0007669"/>
    <property type="project" value="TreeGrafter"/>
</dbReference>
<organism evidence="3 4">
    <name type="scientific">Meganyctiphanes norvegica</name>
    <name type="common">Northern krill</name>
    <name type="synonym">Thysanopoda norvegica</name>
    <dbReference type="NCBI Taxonomy" id="48144"/>
    <lineage>
        <taxon>Eukaryota</taxon>
        <taxon>Metazoa</taxon>
        <taxon>Ecdysozoa</taxon>
        <taxon>Arthropoda</taxon>
        <taxon>Crustacea</taxon>
        <taxon>Multicrustacea</taxon>
        <taxon>Malacostraca</taxon>
        <taxon>Eumalacostraca</taxon>
        <taxon>Eucarida</taxon>
        <taxon>Euphausiacea</taxon>
        <taxon>Euphausiidae</taxon>
        <taxon>Meganyctiphanes</taxon>
    </lineage>
</organism>
<dbReference type="AlphaFoldDB" id="A0AAV2QZ34"/>
<dbReference type="InterPro" id="IPR013783">
    <property type="entry name" value="Ig-like_fold"/>
</dbReference>
<dbReference type="PANTHER" id="PTHR23279:SF37">
    <property type="entry name" value="DEFECTIVE PROBOSCIS EXTENSION RESPONSE 13, ISOFORM B"/>
    <property type="match status" value="1"/>
</dbReference>
<reference evidence="3 4" key="1">
    <citation type="submission" date="2024-05" db="EMBL/GenBank/DDBJ databases">
        <authorList>
            <person name="Wallberg A."/>
        </authorList>
    </citation>
    <scope>NUCLEOTIDE SEQUENCE [LARGE SCALE GENOMIC DNA]</scope>
</reference>
<dbReference type="EMBL" id="CAXKWB010011705">
    <property type="protein sequence ID" value="CAL4102210.1"/>
    <property type="molecule type" value="Genomic_DNA"/>
</dbReference>
<feature type="domain" description="Ig-like" evidence="2">
    <location>
        <begin position="53"/>
        <end position="147"/>
    </location>
</feature>
<gene>
    <name evidence="3" type="ORF">MNOR_LOCUS17215</name>
</gene>
<keyword evidence="4" id="KW-1185">Reference proteome</keyword>
<evidence type="ECO:0000259" key="2">
    <source>
        <dbReference type="PROSITE" id="PS50835"/>
    </source>
</evidence>
<accession>A0AAV2QZ34</accession>
<dbReference type="SUPFAM" id="SSF48726">
    <property type="entry name" value="Immunoglobulin"/>
    <property type="match status" value="2"/>
</dbReference>
<feature type="domain" description="Ig-like" evidence="2">
    <location>
        <begin position="150"/>
        <end position="251"/>
    </location>
</feature>
<dbReference type="GO" id="GO:0050808">
    <property type="term" value="P:synapse organization"/>
    <property type="evidence" value="ECO:0007669"/>
    <property type="project" value="TreeGrafter"/>
</dbReference>
<evidence type="ECO:0000313" key="4">
    <source>
        <dbReference type="Proteomes" id="UP001497623"/>
    </source>
</evidence>
<evidence type="ECO:0000313" key="3">
    <source>
        <dbReference type="EMBL" id="CAL4102210.1"/>
    </source>
</evidence>
<dbReference type="InterPro" id="IPR036179">
    <property type="entry name" value="Ig-like_dom_sf"/>
</dbReference>
<dbReference type="SMART" id="SM00408">
    <property type="entry name" value="IGc2"/>
    <property type="match status" value="2"/>
</dbReference>
<dbReference type="Pfam" id="PF13927">
    <property type="entry name" value="Ig_3"/>
    <property type="match status" value="1"/>
</dbReference>
<feature type="region of interest" description="Disordered" evidence="1">
    <location>
        <begin position="1"/>
        <end position="24"/>
    </location>
</feature>
<dbReference type="InterPro" id="IPR013106">
    <property type="entry name" value="Ig_V-set"/>
</dbReference>
<dbReference type="InterPro" id="IPR003598">
    <property type="entry name" value="Ig_sub2"/>
</dbReference>
<proteinExistence type="predicted"/>
<dbReference type="Proteomes" id="UP001497623">
    <property type="component" value="Unassembled WGS sequence"/>
</dbReference>
<dbReference type="Pfam" id="PF07686">
    <property type="entry name" value="V-set"/>
    <property type="match status" value="1"/>
</dbReference>
<dbReference type="InterPro" id="IPR003599">
    <property type="entry name" value="Ig_sub"/>
</dbReference>
<feature type="compositionally biased region" description="Acidic residues" evidence="1">
    <location>
        <begin position="1"/>
        <end position="10"/>
    </location>
</feature>
<evidence type="ECO:0000256" key="1">
    <source>
        <dbReference type="SAM" id="MobiDB-lite"/>
    </source>
</evidence>
<name>A0AAV2QZ34_MEGNR</name>
<dbReference type="InterPro" id="IPR037448">
    <property type="entry name" value="Zig-8"/>
</dbReference>
<comment type="caution">
    <text evidence="3">The sequence shown here is derived from an EMBL/GenBank/DDBJ whole genome shotgun (WGS) entry which is preliminary data.</text>
</comment>
<protein>
    <recommendedName>
        <fullName evidence="2">Ig-like domain-containing protein</fullName>
    </recommendedName>
</protein>
<dbReference type="Gene3D" id="2.60.40.10">
    <property type="entry name" value="Immunoglobulins"/>
    <property type="match status" value="2"/>
</dbReference>
<dbReference type="InterPro" id="IPR007110">
    <property type="entry name" value="Ig-like_dom"/>
</dbReference>
<feature type="non-terminal residue" evidence="3">
    <location>
        <position position="1"/>
    </location>
</feature>
<dbReference type="PANTHER" id="PTHR23279">
    <property type="entry name" value="DEFECTIVE PROBOSCIS EXTENSION RESPONSE DPR -RELATED"/>
    <property type="match status" value="1"/>
</dbReference>
<dbReference type="PROSITE" id="PS50835">
    <property type="entry name" value="IG_LIKE"/>
    <property type="match status" value="2"/>
</dbReference>